<dbReference type="EMBL" id="JBBPBM010000009">
    <property type="protein sequence ID" value="KAK8568176.1"/>
    <property type="molecule type" value="Genomic_DNA"/>
</dbReference>
<accession>A0ABR2EZN7</accession>
<comment type="caution">
    <text evidence="1">The sequence shown here is derived from an EMBL/GenBank/DDBJ whole genome shotgun (WGS) entry which is preliminary data.</text>
</comment>
<protein>
    <submittedName>
        <fullName evidence="1">Uncharacterized protein</fullName>
    </submittedName>
</protein>
<gene>
    <name evidence="1" type="ORF">V6N12_006736</name>
</gene>
<proteinExistence type="predicted"/>
<reference evidence="1 2" key="1">
    <citation type="journal article" date="2024" name="G3 (Bethesda)">
        <title>Genome assembly of Hibiscus sabdariffa L. provides insights into metabolisms of medicinal natural products.</title>
        <authorList>
            <person name="Kim T."/>
        </authorList>
    </citation>
    <scope>NUCLEOTIDE SEQUENCE [LARGE SCALE GENOMIC DNA]</scope>
    <source>
        <strain evidence="1">TK-2024</strain>
        <tissue evidence="1">Old leaves</tissue>
    </source>
</reference>
<evidence type="ECO:0000313" key="2">
    <source>
        <dbReference type="Proteomes" id="UP001472677"/>
    </source>
</evidence>
<name>A0ABR2EZN7_9ROSI</name>
<dbReference type="Proteomes" id="UP001472677">
    <property type="component" value="Unassembled WGS sequence"/>
</dbReference>
<evidence type="ECO:0000313" key="1">
    <source>
        <dbReference type="EMBL" id="KAK8568176.1"/>
    </source>
</evidence>
<sequence>MQLLWLFRCQYLVRGKQIFDLGYWFSGDRGKRCYGPDIRYWAVLGHIHNLLCSDLRLRFIDIIVLALVTFFS</sequence>
<organism evidence="1 2">
    <name type="scientific">Hibiscus sabdariffa</name>
    <name type="common">roselle</name>
    <dbReference type="NCBI Taxonomy" id="183260"/>
    <lineage>
        <taxon>Eukaryota</taxon>
        <taxon>Viridiplantae</taxon>
        <taxon>Streptophyta</taxon>
        <taxon>Embryophyta</taxon>
        <taxon>Tracheophyta</taxon>
        <taxon>Spermatophyta</taxon>
        <taxon>Magnoliopsida</taxon>
        <taxon>eudicotyledons</taxon>
        <taxon>Gunneridae</taxon>
        <taxon>Pentapetalae</taxon>
        <taxon>rosids</taxon>
        <taxon>malvids</taxon>
        <taxon>Malvales</taxon>
        <taxon>Malvaceae</taxon>
        <taxon>Malvoideae</taxon>
        <taxon>Hibiscus</taxon>
    </lineage>
</organism>
<keyword evidence="2" id="KW-1185">Reference proteome</keyword>